<proteinExistence type="predicted"/>
<evidence type="ECO:0000313" key="1">
    <source>
        <dbReference type="EMBL" id="MCA2016577.1"/>
    </source>
</evidence>
<dbReference type="RefSeq" id="WP_225250555.1">
    <property type="nucleotide sequence ID" value="NZ_JAIWIU010000063.1"/>
</dbReference>
<name>A0ABS7YLL7_9VIBR</name>
<reference evidence="2" key="1">
    <citation type="submission" date="2023-07" db="EMBL/GenBank/DDBJ databases">
        <title>Molecular identification of indigenous halophilic bacteria isolated from red sea cost, biodegradation of synthetic dyes and assessment of degraded metabolite toxicity.</title>
        <authorList>
            <person name="Chaieb K."/>
            <person name="Altayb H.N."/>
        </authorList>
    </citation>
    <scope>NUCLEOTIDE SEQUENCE [LARGE SCALE GENOMIC DNA]</scope>
    <source>
        <strain evidence="2">K20</strain>
    </source>
</reference>
<dbReference type="Proteomes" id="UP001199044">
    <property type="component" value="Unassembled WGS sequence"/>
</dbReference>
<protein>
    <submittedName>
        <fullName evidence="1">Uncharacterized protein</fullName>
    </submittedName>
</protein>
<accession>A0ABS7YLL7</accession>
<organism evidence="1 2">
    <name type="scientific">Vibrio tritonius</name>
    <dbReference type="NCBI Taxonomy" id="1435069"/>
    <lineage>
        <taxon>Bacteria</taxon>
        <taxon>Pseudomonadati</taxon>
        <taxon>Pseudomonadota</taxon>
        <taxon>Gammaproteobacteria</taxon>
        <taxon>Vibrionales</taxon>
        <taxon>Vibrionaceae</taxon>
        <taxon>Vibrio</taxon>
    </lineage>
</organism>
<gene>
    <name evidence="1" type="ORF">LDJ79_10690</name>
</gene>
<evidence type="ECO:0000313" key="2">
    <source>
        <dbReference type="Proteomes" id="UP001199044"/>
    </source>
</evidence>
<comment type="caution">
    <text evidence="1">The sequence shown here is derived from an EMBL/GenBank/DDBJ whole genome shotgun (WGS) entry which is preliminary data.</text>
</comment>
<dbReference type="EMBL" id="JAIWIU010000063">
    <property type="protein sequence ID" value="MCA2016577.1"/>
    <property type="molecule type" value="Genomic_DNA"/>
</dbReference>
<sequence>MNMIDFVQNHYGQYGKQIFDRYERDVIGCSLTGLFEFMSGKPYNERQFLRKKWDA</sequence>
<keyword evidence="2" id="KW-1185">Reference proteome</keyword>